<evidence type="ECO:0000256" key="2">
    <source>
        <dbReference type="ARBA" id="ARBA00022670"/>
    </source>
</evidence>
<dbReference type="HOGENOM" id="CLU_070654_0_0_1"/>
<dbReference type="GO" id="GO:0019783">
    <property type="term" value="F:ubiquitin-like protein peptidase activity"/>
    <property type="evidence" value="ECO:0007669"/>
    <property type="project" value="UniProtKB-ARBA"/>
</dbReference>
<comment type="similarity">
    <text evidence="1">Belongs to the peptidase C48 family.</text>
</comment>
<accession>A0A0C9VN15</accession>
<gene>
    <name evidence="6" type="ORF">M422DRAFT_30958</name>
</gene>
<dbReference type="OrthoDB" id="442460at2759"/>
<keyword evidence="7" id="KW-1185">Reference proteome</keyword>
<dbReference type="EMBL" id="KN837124">
    <property type="protein sequence ID" value="KIJ43317.1"/>
    <property type="molecule type" value="Genomic_DNA"/>
</dbReference>
<evidence type="ECO:0000256" key="4">
    <source>
        <dbReference type="ARBA" id="ARBA00022807"/>
    </source>
</evidence>
<dbReference type="Gene3D" id="3.40.395.10">
    <property type="entry name" value="Adenoviral Proteinase, Chain A"/>
    <property type="match status" value="1"/>
</dbReference>
<evidence type="ECO:0000313" key="7">
    <source>
        <dbReference type="Proteomes" id="UP000054279"/>
    </source>
</evidence>
<dbReference type="GO" id="GO:0016926">
    <property type="term" value="P:protein desumoylation"/>
    <property type="evidence" value="ECO:0007669"/>
    <property type="project" value="UniProtKB-ARBA"/>
</dbReference>
<dbReference type="GO" id="GO:0008234">
    <property type="term" value="F:cysteine-type peptidase activity"/>
    <property type="evidence" value="ECO:0007669"/>
    <property type="project" value="UniProtKB-KW"/>
</dbReference>
<reference evidence="6 7" key="1">
    <citation type="submission" date="2014-06" db="EMBL/GenBank/DDBJ databases">
        <title>Evolutionary Origins and Diversification of the Mycorrhizal Mutualists.</title>
        <authorList>
            <consortium name="DOE Joint Genome Institute"/>
            <consortium name="Mycorrhizal Genomics Consortium"/>
            <person name="Kohler A."/>
            <person name="Kuo A."/>
            <person name="Nagy L.G."/>
            <person name="Floudas D."/>
            <person name="Copeland A."/>
            <person name="Barry K.W."/>
            <person name="Cichocki N."/>
            <person name="Veneault-Fourrey C."/>
            <person name="LaButti K."/>
            <person name="Lindquist E.A."/>
            <person name="Lipzen A."/>
            <person name="Lundell T."/>
            <person name="Morin E."/>
            <person name="Murat C."/>
            <person name="Riley R."/>
            <person name="Ohm R."/>
            <person name="Sun H."/>
            <person name="Tunlid A."/>
            <person name="Henrissat B."/>
            <person name="Grigoriev I.V."/>
            <person name="Hibbett D.S."/>
            <person name="Martin F."/>
        </authorList>
    </citation>
    <scope>NUCLEOTIDE SEQUENCE [LARGE SCALE GENOMIC DNA]</scope>
    <source>
        <strain evidence="6 7">SS14</strain>
    </source>
</reference>
<dbReference type="AlphaFoldDB" id="A0A0C9VN15"/>
<dbReference type="PANTHER" id="PTHR46915">
    <property type="entry name" value="UBIQUITIN-LIKE PROTEASE 4-RELATED"/>
    <property type="match status" value="1"/>
</dbReference>
<evidence type="ECO:0000256" key="1">
    <source>
        <dbReference type="ARBA" id="ARBA00005234"/>
    </source>
</evidence>
<keyword evidence="3" id="KW-0378">Hydrolase</keyword>
<dbReference type="GO" id="GO:0006508">
    <property type="term" value="P:proteolysis"/>
    <property type="evidence" value="ECO:0007669"/>
    <property type="project" value="UniProtKB-KW"/>
</dbReference>
<dbReference type="SUPFAM" id="SSF54001">
    <property type="entry name" value="Cysteine proteinases"/>
    <property type="match status" value="1"/>
</dbReference>
<dbReference type="Proteomes" id="UP000054279">
    <property type="component" value="Unassembled WGS sequence"/>
</dbReference>
<dbReference type="PANTHER" id="PTHR46915:SF2">
    <property type="entry name" value="UBIQUITIN-LIKE PROTEASE 4"/>
    <property type="match status" value="1"/>
</dbReference>
<protein>
    <recommendedName>
        <fullName evidence="5">Ubiquitin-like protease family profile domain-containing protein</fullName>
    </recommendedName>
</protein>
<dbReference type="InterPro" id="IPR003653">
    <property type="entry name" value="Peptidase_C48_C"/>
</dbReference>
<proteinExistence type="inferred from homology"/>
<evidence type="ECO:0000256" key="3">
    <source>
        <dbReference type="ARBA" id="ARBA00022801"/>
    </source>
</evidence>
<keyword evidence="2" id="KW-0645">Protease</keyword>
<dbReference type="PROSITE" id="PS50600">
    <property type="entry name" value="ULP_PROTEASE"/>
    <property type="match status" value="1"/>
</dbReference>
<sequence>MSNSDPIYVSSDVEPYESNCTSLCNNNDDIVDISSDEGEGPMHPFEIAFTYHSRLGAISKGNHKRLMYIYVPDIQRLPKGKWWNDMVMEFALAMWMERFLRSHLRTTPLWLLSTFFYTKYVSDGFSAIKNWSHGHDPFDNDIVIVPINLDLRWFVVAICFPAQILMQSNSSQCCIFSMDSLGSHHRDIRSKLIQWLTQEAEARGIGGCRSDILSLNLPVVEQPNLTDCGPYMVHNIDRFVRHHDRIITSVLKNSVDDLRTDMIWRSDLAPLVRDNVATQAEHYQLAWQRCNNFSS</sequence>
<evidence type="ECO:0000313" key="6">
    <source>
        <dbReference type="EMBL" id="KIJ43317.1"/>
    </source>
</evidence>
<feature type="domain" description="Ubiquitin-like protease family profile" evidence="5">
    <location>
        <begin position="67"/>
        <end position="239"/>
    </location>
</feature>
<keyword evidence="4" id="KW-0788">Thiol protease</keyword>
<name>A0A0C9VN15_SPHS4</name>
<evidence type="ECO:0000259" key="5">
    <source>
        <dbReference type="PROSITE" id="PS50600"/>
    </source>
</evidence>
<dbReference type="InterPro" id="IPR038765">
    <property type="entry name" value="Papain-like_cys_pep_sf"/>
</dbReference>
<dbReference type="Pfam" id="PF02902">
    <property type="entry name" value="Peptidase_C48"/>
    <property type="match status" value="1"/>
</dbReference>
<organism evidence="6 7">
    <name type="scientific">Sphaerobolus stellatus (strain SS14)</name>
    <dbReference type="NCBI Taxonomy" id="990650"/>
    <lineage>
        <taxon>Eukaryota</taxon>
        <taxon>Fungi</taxon>
        <taxon>Dikarya</taxon>
        <taxon>Basidiomycota</taxon>
        <taxon>Agaricomycotina</taxon>
        <taxon>Agaricomycetes</taxon>
        <taxon>Phallomycetidae</taxon>
        <taxon>Geastrales</taxon>
        <taxon>Sphaerobolaceae</taxon>
        <taxon>Sphaerobolus</taxon>
    </lineage>
</organism>